<keyword evidence="3" id="KW-1185">Reference proteome</keyword>
<feature type="domain" description="Anti sigma-E protein RseA N-terminal" evidence="1">
    <location>
        <begin position="5"/>
        <end position="83"/>
    </location>
</feature>
<name>Q5P0C8_AROAE</name>
<dbReference type="InterPro" id="IPR052383">
    <property type="entry name" value="Anti-sigma-E_RseA-like"/>
</dbReference>
<dbReference type="AlphaFoldDB" id="Q5P0C8"/>
<dbReference type="Proteomes" id="UP000006552">
    <property type="component" value="Chromosome"/>
</dbReference>
<dbReference type="Gene3D" id="1.10.10.880">
    <property type="entry name" value="Anti sigma-E protein RseA, N-terminal domain"/>
    <property type="match status" value="1"/>
</dbReference>
<dbReference type="PANTHER" id="PTHR38104:SF1">
    <property type="entry name" value="ANTI-SIGMA-E FACTOR RSEA"/>
    <property type="match status" value="1"/>
</dbReference>
<dbReference type="STRING" id="76114.ebA5464"/>
<evidence type="ECO:0000313" key="2">
    <source>
        <dbReference type="EMBL" id="CAI09236.1"/>
    </source>
</evidence>
<evidence type="ECO:0000313" key="3">
    <source>
        <dbReference type="Proteomes" id="UP000006552"/>
    </source>
</evidence>
<dbReference type="GO" id="GO:0016989">
    <property type="term" value="F:sigma factor antagonist activity"/>
    <property type="evidence" value="ECO:0007669"/>
    <property type="project" value="InterPro"/>
</dbReference>
<dbReference type="PANTHER" id="PTHR38104">
    <property type="match status" value="1"/>
</dbReference>
<reference evidence="2 3" key="1">
    <citation type="journal article" date="2005" name="Arch. Microbiol.">
        <title>The genome sequence of an anaerobic aromatic-degrading denitrifying bacterium, strain EbN1.</title>
        <authorList>
            <person name="Rabus R."/>
            <person name="Kube M."/>
            <person name="Heider J."/>
            <person name="Beck A."/>
            <person name="Heitmann K."/>
            <person name="Widdel F."/>
            <person name="Reinhardt R."/>
        </authorList>
    </citation>
    <scope>NUCLEOTIDE SEQUENCE [LARGE SCALE GENOMIC DNA]</scope>
    <source>
        <strain evidence="2 3">EbN1</strain>
    </source>
</reference>
<gene>
    <name evidence="2" type="primary">rseA</name>
    <name evidence="2" type="ORF">ebA5464</name>
</gene>
<sequence length="190" mass="19936">MVLMKDKLSALLDGDLDEQAMSPVFDSIRRDRSLRSDWETYCLIGDVLRGDRNTSPGLVARVMAGIEAEPTVLAPPASGSASAPPGAAQPRAGRSLMPLAASIMGVAVVGWVAYTLNAEPEGDVRTASAASGLQAVEKVSVPGGATAPSPQVDRQREYLFAHQAMTSGGPLSGVIQHVRTVSDVRQDVNR</sequence>
<dbReference type="InterPro" id="IPR036147">
    <property type="entry name" value="Anti-sigma_E_RseA_N_sf"/>
</dbReference>
<dbReference type="SUPFAM" id="SSF89069">
    <property type="entry name" value="N-terminal, cytoplasmic domain of anti-sigmaE factor RseA"/>
    <property type="match status" value="1"/>
</dbReference>
<evidence type="ECO:0000259" key="1">
    <source>
        <dbReference type="Pfam" id="PF03872"/>
    </source>
</evidence>
<accession>Q5P0C8</accession>
<proteinExistence type="predicted"/>
<protein>
    <submittedName>
        <fullName evidence="2">Anti sigma-E protein</fullName>
    </submittedName>
</protein>
<dbReference type="HOGENOM" id="CLU_081225_1_1_4"/>
<dbReference type="EMBL" id="CR555306">
    <property type="protein sequence ID" value="CAI09236.1"/>
    <property type="molecule type" value="Genomic_DNA"/>
</dbReference>
<dbReference type="Pfam" id="PF03872">
    <property type="entry name" value="RseA_N"/>
    <property type="match status" value="1"/>
</dbReference>
<dbReference type="CDD" id="cd16328">
    <property type="entry name" value="RseA_N"/>
    <property type="match status" value="1"/>
</dbReference>
<organism evidence="2 3">
    <name type="scientific">Aromatoleum aromaticum (strain DSM 19018 / LMG 30748 / EbN1)</name>
    <name type="common">Azoarcus sp. (strain EbN1)</name>
    <dbReference type="NCBI Taxonomy" id="76114"/>
    <lineage>
        <taxon>Bacteria</taxon>
        <taxon>Pseudomonadati</taxon>
        <taxon>Pseudomonadota</taxon>
        <taxon>Betaproteobacteria</taxon>
        <taxon>Rhodocyclales</taxon>
        <taxon>Rhodocyclaceae</taxon>
        <taxon>Aromatoleum</taxon>
    </lineage>
</organism>
<dbReference type="KEGG" id="eba:ebA5464"/>
<dbReference type="InterPro" id="IPR005572">
    <property type="entry name" value="Anti-sigma_E_RseA_N"/>
</dbReference>
<dbReference type="eggNOG" id="COG3073">
    <property type="taxonomic scope" value="Bacteria"/>
</dbReference>